<evidence type="ECO:0000313" key="1">
    <source>
        <dbReference type="EMBL" id="CAI9707663.1"/>
    </source>
</evidence>
<name>A0ACB0F3J2_RANTA</name>
<dbReference type="EMBL" id="OX596115">
    <property type="protein sequence ID" value="CAI9707663.1"/>
    <property type="molecule type" value="Genomic_DNA"/>
</dbReference>
<dbReference type="Proteomes" id="UP001162501">
    <property type="component" value="Chromosome 31"/>
</dbReference>
<accession>A0ACB0F3J2</accession>
<reference evidence="1" key="1">
    <citation type="submission" date="2023-05" db="EMBL/GenBank/DDBJ databases">
        <authorList>
            <consortium name="ELIXIR-Norway"/>
        </authorList>
    </citation>
    <scope>NUCLEOTIDE SEQUENCE</scope>
</reference>
<sequence>MCARVRVHAHVAMTTRSGLTHPDLGSGTVRGANVHRFQQEPGPRHRGQHERCCAPASVCADCPAPRPLRGAHSRALQSGLFLPAHPMPARAVAVLDHSALQAAAL</sequence>
<organism evidence="1 2">
    <name type="scientific">Rangifer tarandus platyrhynchus</name>
    <name type="common">Svalbard reindeer</name>
    <dbReference type="NCBI Taxonomy" id="3082113"/>
    <lineage>
        <taxon>Eukaryota</taxon>
        <taxon>Metazoa</taxon>
        <taxon>Chordata</taxon>
        <taxon>Craniata</taxon>
        <taxon>Vertebrata</taxon>
        <taxon>Euteleostomi</taxon>
        <taxon>Mammalia</taxon>
        <taxon>Eutheria</taxon>
        <taxon>Laurasiatheria</taxon>
        <taxon>Artiodactyla</taxon>
        <taxon>Ruminantia</taxon>
        <taxon>Pecora</taxon>
        <taxon>Cervidae</taxon>
        <taxon>Odocoileinae</taxon>
        <taxon>Rangifer</taxon>
    </lineage>
</organism>
<evidence type="ECO:0000313" key="2">
    <source>
        <dbReference type="Proteomes" id="UP001162501"/>
    </source>
</evidence>
<protein>
    <submittedName>
        <fullName evidence="1">Uncharacterized protein</fullName>
    </submittedName>
</protein>
<gene>
    <name evidence="1" type="ORF">MRATA1EN3_LOCUS18876</name>
</gene>
<proteinExistence type="predicted"/>